<keyword evidence="1" id="KW-0812">Transmembrane</keyword>
<gene>
    <name evidence="2" type="ORF">DPMN_112371</name>
</gene>
<name>A0A9D4KG85_DREPO</name>
<organism evidence="2 3">
    <name type="scientific">Dreissena polymorpha</name>
    <name type="common">Zebra mussel</name>
    <name type="synonym">Mytilus polymorpha</name>
    <dbReference type="NCBI Taxonomy" id="45954"/>
    <lineage>
        <taxon>Eukaryota</taxon>
        <taxon>Metazoa</taxon>
        <taxon>Spiralia</taxon>
        <taxon>Lophotrochozoa</taxon>
        <taxon>Mollusca</taxon>
        <taxon>Bivalvia</taxon>
        <taxon>Autobranchia</taxon>
        <taxon>Heteroconchia</taxon>
        <taxon>Euheterodonta</taxon>
        <taxon>Imparidentia</taxon>
        <taxon>Neoheterodontei</taxon>
        <taxon>Myida</taxon>
        <taxon>Dreissenoidea</taxon>
        <taxon>Dreissenidae</taxon>
        <taxon>Dreissena</taxon>
    </lineage>
</organism>
<feature type="transmembrane region" description="Helical" evidence="1">
    <location>
        <begin position="95"/>
        <end position="118"/>
    </location>
</feature>
<feature type="transmembrane region" description="Helical" evidence="1">
    <location>
        <begin position="12"/>
        <end position="34"/>
    </location>
</feature>
<evidence type="ECO:0000313" key="2">
    <source>
        <dbReference type="EMBL" id="KAH3838953.1"/>
    </source>
</evidence>
<accession>A0A9D4KG85</accession>
<keyword evidence="3" id="KW-1185">Reference proteome</keyword>
<dbReference type="OrthoDB" id="60858at2759"/>
<evidence type="ECO:0000256" key="1">
    <source>
        <dbReference type="SAM" id="Phobius"/>
    </source>
</evidence>
<keyword evidence="1" id="KW-0472">Membrane</keyword>
<dbReference type="PANTHER" id="PTHR37919:SF2">
    <property type="entry name" value="EXPERA DOMAIN-CONTAINING PROTEIN"/>
    <property type="match status" value="1"/>
</dbReference>
<feature type="transmembrane region" description="Helical" evidence="1">
    <location>
        <begin position="138"/>
        <end position="160"/>
    </location>
</feature>
<keyword evidence="1" id="KW-1133">Transmembrane helix</keyword>
<comment type="caution">
    <text evidence="2">The sequence shown here is derived from an EMBL/GenBank/DDBJ whole genome shotgun (WGS) entry which is preliminary data.</text>
</comment>
<reference evidence="2" key="1">
    <citation type="journal article" date="2019" name="bioRxiv">
        <title>The Genome of the Zebra Mussel, Dreissena polymorpha: A Resource for Invasive Species Research.</title>
        <authorList>
            <person name="McCartney M.A."/>
            <person name="Auch B."/>
            <person name="Kono T."/>
            <person name="Mallez S."/>
            <person name="Zhang Y."/>
            <person name="Obille A."/>
            <person name="Becker A."/>
            <person name="Abrahante J.E."/>
            <person name="Garbe J."/>
            <person name="Badalamenti J.P."/>
            <person name="Herman A."/>
            <person name="Mangelson H."/>
            <person name="Liachko I."/>
            <person name="Sullivan S."/>
            <person name="Sone E.D."/>
            <person name="Koren S."/>
            <person name="Silverstein K.A.T."/>
            <person name="Beckman K.B."/>
            <person name="Gohl D.M."/>
        </authorList>
    </citation>
    <scope>NUCLEOTIDE SEQUENCE</scope>
    <source>
        <strain evidence="2">Duluth1</strain>
        <tissue evidence="2">Whole animal</tissue>
    </source>
</reference>
<proteinExistence type="predicted"/>
<feature type="transmembrane region" description="Helical" evidence="1">
    <location>
        <begin position="68"/>
        <end position="88"/>
    </location>
</feature>
<sequence length="179" mass="20996">MTFAYPCNHMPPWMVIWFCITAIICTSDASFIVFRPHTLPGGIAHNLFFFYKYYIYTDRRYNDMQDSYVLTQSLMNYVEVILNIVVLYCHCRRSIYTRIIAFTVSVMTFWKTVLYIAMFYELAGGKDYRSGNTIQDEILLVLIPNGIWILLPALCILCLWAHLMNSQRESTSAYKLKES</sequence>
<dbReference type="AlphaFoldDB" id="A0A9D4KG85"/>
<dbReference type="PANTHER" id="PTHR37919">
    <property type="entry name" value="PROTEIN CBG05606"/>
    <property type="match status" value="1"/>
</dbReference>
<reference evidence="2" key="2">
    <citation type="submission" date="2020-11" db="EMBL/GenBank/DDBJ databases">
        <authorList>
            <person name="McCartney M.A."/>
            <person name="Auch B."/>
            <person name="Kono T."/>
            <person name="Mallez S."/>
            <person name="Becker A."/>
            <person name="Gohl D.M."/>
            <person name="Silverstein K.A.T."/>
            <person name="Koren S."/>
            <person name="Bechman K.B."/>
            <person name="Herman A."/>
            <person name="Abrahante J.E."/>
            <person name="Garbe J."/>
        </authorList>
    </citation>
    <scope>NUCLEOTIDE SEQUENCE</scope>
    <source>
        <strain evidence="2">Duluth1</strain>
        <tissue evidence="2">Whole animal</tissue>
    </source>
</reference>
<protein>
    <submittedName>
        <fullName evidence="2">Uncharacterized protein</fullName>
    </submittedName>
</protein>
<dbReference type="Proteomes" id="UP000828390">
    <property type="component" value="Unassembled WGS sequence"/>
</dbReference>
<evidence type="ECO:0000313" key="3">
    <source>
        <dbReference type="Proteomes" id="UP000828390"/>
    </source>
</evidence>
<dbReference type="EMBL" id="JAIWYP010000004">
    <property type="protein sequence ID" value="KAH3838953.1"/>
    <property type="molecule type" value="Genomic_DNA"/>
</dbReference>